<reference evidence="3" key="1">
    <citation type="journal article" date="2022" name="Clin. Infect. Dis.">
        <title>Association between Clostridium innocuum and antibiotic-associated diarrhea in adults and children: A cross-sectional study and comparative genomics analysis.</title>
        <authorList>
            <person name="Cherny K.E."/>
            <person name="Muscat E.B."/>
            <person name="Balaji A."/>
            <person name="Mukherjee J."/>
            <person name="Ozer E.A."/>
            <person name="Angarone M.P."/>
            <person name="Hauser A.R."/>
            <person name="Sichel J.S."/>
            <person name="Amponsah E."/>
            <person name="Kociolek L.K."/>
        </authorList>
    </citation>
    <scope>NUCLEOTIDE SEQUENCE</scope>
    <source>
        <strain evidence="3">NU1-AC-029v</strain>
    </source>
</reference>
<evidence type="ECO:0000313" key="4">
    <source>
        <dbReference type="Proteomes" id="UP001203972"/>
    </source>
</evidence>
<keyword evidence="1" id="KW-0808">Transferase</keyword>
<dbReference type="PANTHER" id="PTHR33799:SF1">
    <property type="entry name" value="PTS SYSTEM MANNOSE-SPECIFIC EIIAB COMPONENT-RELATED"/>
    <property type="match status" value="1"/>
</dbReference>
<dbReference type="Pfam" id="PF03610">
    <property type="entry name" value="EIIA-man"/>
    <property type="match status" value="1"/>
</dbReference>
<dbReference type="PROSITE" id="PS51096">
    <property type="entry name" value="PTS_EIIA_TYPE_4"/>
    <property type="match status" value="1"/>
</dbReference>
<dbReference type="AlphaFoldDB" id="A0AAP2UNS4"/>
<dbReference type="GO" id="GO:0016740">
    <property type="term" value="F:transferase activity"/>
    <property type="evidence" value="ECO:0007669"/>
    <property type="project" value="UniProtKB-KW"/>
</dbReference>
<evidence type="ECO:0000259" key="2">
    <source>
        <dbReference type="PROSITE" id="PS51096"/>
    </source>
</evidence>
<dbReference type="InterPro" id="IPR036662">
    <property type="entry name" value="PTS_EIIA_man-typ_sf"/>
</dbReference>
<dbReference type="RefSeq" id="WP_008818169.1">
    <property type="nucleotide sequence ID" value="NZ_AP025565.1"/>
</dbReference>
<dbReference type="GO" id="GO:0009401">
    <property type="term" value="P:phosphoenolpyruvate-dependent sugar phosphotransferase system"/>
    <property type="evidence" value="ECO:0007669"/>
    <property type="project" value="InterPro"/>
</dbReference>
<feature type="domain" description="PTS EIIA type-4" evidence="2">
    <location>
        <begin position="1"/>
        <end position="121"/>
    </location>
</feature>
<name>A0AAP2UNS4_CLOIN</name>
<dbReference type="SUPFAM" id="SSF53062">
    <property type="entry name" value="PTS system fructose IIA component-like"/>
    <property type="match status" value="1"/>
</dbReference>
<dbReference type="Proteomes" id="UP001203972">
    <property type="component" value="Unassembled WGS sequence"/>
</dbReference>
<proteinExistence type="predicted"/>
<dbReference type="InterPro" id="IPR051471">
    <property type="entry name" value="Bacterial_PTS_sugar_comp"/>
</dbReference>
<dbReference type="Gene3D" id="3.40.50.510">
    <property type="entry name" value="Phosphotransferase system, mannose-type IIA component"/>
    <property type="match status" value="1"/>
</dbReference>
<comment type="caution">
    <text evidence="3">The sequence shown here is derived from an EMBL/GenBank/DDBJ whole genome shotgun (WGS) entry which is preliminary data.</text>
</comment>
<dbReference type="InterPro" id="IPR004701">
    <property type="entry name" value="PTS_EIIA_man-typ"/>
</dbReference>
<protein>
    <submittedName>
        <fullName evidence="3">PTS fructose transporter subunit IIA</fullName>
    </submittedName>
</protein>
<dbReference type="GO" id="GO:0016020">
    <property type="term" value="C:membrane"/>
    <property type="evidence" value="ECO:0007669"/>
    <property type="project" value="InterPro"/>
</dbReference>
<evidence type="ECO:0000256" key="1">
    <source>
        <dbReference type="ARBA" id="ARBA00022679"/>
    </source>
</evidence>
<evidence type="ECO:0000313" key="3">
    <source>
        <dbReference type="EMBL" id="MCR0232829.1"/>
    </source>
</evidence>
<dbReference type="PANTHER" id="PTHR33799">
    <property type="entry name" value="PTS PERMEASE-RELATED-RELATED"/>
    <property type="match status" value="1"/>
</dbReference>
<sequence>MRRLVIASHERMAEGVKNTLDFITNSSFSVYAVNAYTTQIPLENQLQSVFEEFETEDEIVILTDMLTGSVNQACIPYRNDHVFLITGFNIPAALEILLYPQDKKLSEKELRRIVETARAQLQLVVSTEELEDE</sequence>
<accession>A0AAP2UNS4</accession>
<gene>
    <name evidence="3" type="ORF">MKC95_08615</name>
</gene>
<dbReference type="EMBL" id="JAKTMA010000012">
    <property type="protein sequence ID" value="MCR0232829.1"/>
    <property type="molecule type" value="Genomic_DNA"/>
</dbReference>
<organism evidence="3 4">
    <name type="scientific">Clostridium innocuum</name>
    <dbReference type="NCBI Taxonomy" id="1522"/>
    <lineage>
        <taxon>Bacteria</taxon>
        <taxon>Bacillati</taxon>
        <taxon>Bacillota</taxon>
        <taxon>Clostridia</taxon>
        <taxon>Eubacteriales</taxon>
        <taxon>Clostridiaceae</taxon>
        <taxon>Clostridium</taxon>
    </lineage>
</organism>